<proteinExistence type="inferred from homology"/>
<comment type="subcellular location">
    <subcellularLocation>
        <location evidence="1">Cytoplasm</location>
        <location evidence="1">Cytoskeleton</location>
        <location evidence="1">Cilium basal body</location>
    </subcellularLocation>
    <subcellularLocation>
        <location evidence="2">Cytoplasm</location>
        <location evidence="2">Cytoskeleton</location>
        <location evidence="2">Microtubule organizing center</location>
        <location evidence="2">Centrosome</location>
    </subcellularLocation>
</comment>
<keyword evidence="7" id="KW-0966">Cell projection</keyword>
<dbReference type="AlphaFoldDB" id="A0A6P9BI82"/>
<comment type="similarity">
    <text evidence="3">Belongs to the kizuna family.</text>
</comment>
<organism evidence="12 13">
    <name type="scientific">Pantherophis guttatus</name>
    <name type="common">Corn snake</name>
    <name type="synonym">Elaphe guttata</name>
    <dbReference type="NCBI Taxonomy" id="94885"/>
    <lineage>
        <taxon>Eukaryota</taxon>
        <taxon>Metazoa</taxon>
        <taxon>Chordata</taxon>
        <taxon>Craniata</taxon>
        <taxon>Vertebrata</taxon>
        <taxon>Euteleostomi</taxon>
        <taxon>Lepidosauria</taxon>
        <taxon>Squamata</taxon>
        <taxon>Bifurcata</taxon>
        <taxon>Unidentata</taxon>
        <taxon>Episquamata</taxon>
        <taxon>Toxicofera</taxon>
        <taxon>Serpentes</taxon>
        <taxon>Colubroidea</taxon>
        <taxon>Colubridae</taxon>
        <taxon>Colubrinae</taxon>
        <taxon>Pantherophis</taxon>
    </lineage>
</organism>
<dbReference type="KEGG" id="pgut:117662367"/>
<evidence type="ECO:0000256" key="1">
    <source>
        <dbReference type="ARBA" id="ARBA00004120"/>
    </source>
</evidence>
<sequence length="690" mass="77992">MMTGNVCGARNPTVAGCDKGDYDEQIRRIQAHLRHSESKRVELERKMLEYSTPDTSITKLKYTNLKKYLNEICERQKKSLLRNQDLLKEFDCIEAHIRKFASRSESLQKLKAEYEKEIKNRLLVEKKDMLKHEMRDATEHQMIPEARQSGINARTAMSRGLYHTATIFMGRQMSAVSSVEDFSALQKSKLTKGFSISDPHSYRQPSQSCYMTDSCVVQTNSDLQYSNKSDKIDGKTSLLKGEEMPVTSSVSYENERTTLTGESIANNDSNNFVENNVHPEPKSLLHRKLSSENRSTSLKSYSSCKSLIGEHSLQYEQGIKEPISLSGDPGILVSANECSEGKSPVLGSTMNLDKNILQEEDKSLSGSTDLTVSVSEEEEESNYLKLQQNLNSTDCKLDNIICNNEEYSQIFFSTEHSSSGPDLRECLSLEGFCHVLTFIEELVAKVPSGYSALYQSGTANTAELEKLISLCNKGGNLAQENFEACEALVLYQLQKLLQNTMNGCLLQDKMLNDKKERLNEEQSRSELASYFTKIWERLSKHILFLQKHHILLRQEVKDMFGTLLILERHKQESPTSPVLKDFVEDCEDRSFSCSDKTSYNSQAENSPEKQGLNISGLKEQKSNGTSSEPSFSSLERKSSLSREENQRGIISTIKSKAFWGESDDSNSDIEAALRPQEHCSQEDGFSDFYD</sequence>
<keyword evidence="6" id="KW-0206">Cytoskeleton</keyword>
<dbReference type="OrthoDB" id="8015657at2759"/>
<dbReference type="PANTHER" id="PTHR16299">
    <property type="entry name" value="CENTROSOMAL PROTEIN KIZUNA"/>
    <property type="match status" value="1"/>
</dbReference>
<keyword evidence="12" id="KW-1185">Reference proteome</keyword>
<evidence type="ECO:0000256" key="6">
    <source>
        <dbReference type="ARBA" id="ARBA00023212"/>
    </source>
</evidence>
<evidence type="ECO:0000256" key="11">
    <source>
        <dbReference type="SAM" id="MobiDB-lite"/>
    </source>
</evidence>
<evidence type="ECO:0000256" key="3">
    <source>
        <dbReference type="ARBA" id="ARBA00010767"/>
    </source>
</evidence>
<dbReference type="FunCoup" id="A0A6P9BI82">
    <property type="interactions" value="284"/>
</dbReference>
<dbReference type="OMA" id="EKEQTHC"/>
<dbReference type="Proteomes" id="UP001652622">
    <property type="component" value="Unplaced"/>
</dbReference>
<dbReference type="InParanoid" id="A0A6P9BI82"/>
<reference evidence="13" key="1">
    <citation type="submission" date="2025-08" db="UniProtKB">
        <authorList>
            <consortium name="RefSeq"/>
        </authorList>
    </citation>
    <scope>IDENTIFICATION</scope>
    <source>
        <tissue evidence="13">Blood</tissue>
    </source>
</reference>
<dbReference type="RefSeq" id="XP_034267655.1">
    <property type="nucleotide sequence ID" value="XM_034411764.2"/>
</dbReference>
<evidence type="ECO:0000256" key="2">
    <source>
        <dbReference type="ARBA" id="ARBA00004300"/>
    </source>
</evidence>
<protein>
    <recommendedName>
        <fullName evidence="4">Centrosomal protein kizuna</fullName>
    </recommendedName>
    <alternativeName>
        <fullName evidence="9">Polo-like kinase 1 substrate 1</fullName>
    </alternativeName>
</protein>
<evidence type="ECO:0000256" key="5">
    <source>
        <dbReference type="ARBA" id="ARBA00022490"/>
    </source>
</evidence>
<feature type="compositionally biased region" description="Basic and acidic residues" evidence="11">
    <location>
        <begin position="634"/>
        <end position="646"/>
    </location>
</feature>
<accession>A0A6P9BI82</accession>
<dbReference type="GeneID" id="117662367"/>
<evidence type="ECO:0000256" key="7">
    <source>
        <dbReference type="ARBA" id="ARBA00023273"/>
    </source>
</evidence>
<evidence type="ECO:0000256" key="8">
    <source>
        <dbReference type="ARBA" id="ARBA00024919"/>
    </source>
</evidence>
<evidence type="ECO:0000256" key="10">
    <source>
        <dbReference type="SAM" id="Coils"/>
    </source>
</evidence>
<feature type="region of interest" description="Disordered" evidence="11">
    <location>
        <begin position="593"/>
        <end position="647"/>
    </location>
</feature>
<evidence type="ECO:0000256" key="9">
    <source>
        <dbReference type="ARBA" id="ARBA00031153"/>
    </source>
</evidence>
<feature type="coiled-coil region" evidence="10">
    <location>
        <begin position="97"/>
        <end position="127"/>
    </location>
</feature>
<dbReference type="PANTHER" id="PTHR16299:SF2">
    <property type="entry name" value="CENTROSOMAL PROTEIN KIZUNA"/>
    <property type="match status" value="1"/>
</dbReference>
<evidence type="ECO:0000313" key="12">
    <source>
        <dbReference type="Proteomes" id="UP001652622"/>
    </source>
</evidence>
<dbReference type="GO" id="GO:0007051">
    <property type="term" value="P:spindle organization"/>
    <property type="evidence" value="ECO:0007669"/>
    <property type="project" value="InterPro"/>
</dbReference>
<evidence type="ECO:0000313" key="13">
    <source>
        <dbReference type="RefSeq" id="XP_034267655.1"/>
    </source>
</evidence>
<keyword evidence="10" id="KW-0175">Coiled coil</keyword>
<evidence type="ECO:0000256" key="4">
    <source>
        <dbReference type="ARBA" id="ARBA00013872"/>
    </source>
</evidence>
<keyword evidence="5" id="KW-0963">Cytoplasm</keyword>
<dbReference type="InterPro" id="IPR026742">
    <property type="entry name" value="Centrosomal_kizuma"/>
</dbReference>
<dbReference type="CTD" id="55857"/>
<gene>
    <name evidence="13" type="primary">KIZ</name>
</gene>
<dbReference type="GO" id="GO:0005813">
    <property type="term" value="C:centrosome"/>
    <property type="evidence" value="ECO:0007669"/>
    <property type="project" value="UniProtKB-SubCell"/>
</dbReference>
<feature type="compositionally biased region" description="Polar residues" evidence="11">
    <location>
        <begin position="593"/>
        <end position="605"/>
    </location>
</feature>
<comment type="function">
    <text evidence="8">Centrosomal protein required for establishing a robust mitotic centrosome architecture that can endure the forces that converge on the centrosomes during spindle formation. Required for stabilizing the expanded pericentriolar material around the centriole.</text>
</comment>
<name>A0A6P9BI82_PANGU</name>